<dbReference type="InterPro" id="IPR028082">
    <property type="entry name" value="Peripla_BP_I"/>
</dbReference>
<dbReference type="PANTHER" id="PTHR38038:SF1">
    <property type="entry name" value="PENICILLIN-BINDING PROTEIN ACTIVATOR LPOA"/>
    <property type="match status" value="1"/>
</dbReference>
<feature type="chain" id="PRO_5046756470" evidence="2">
    <location>
        <begin position="20"/>
        <end position="381"/>
    </location>
</feature>
<organism evidence="3 4">
    <name type="scientific">Herbaspirillum lusitanum</name>
    <dbReference type="NCBI Taxonomy" id="213312"/>
    <lineage>
        <taxon>Bacteria</taxon>
        <taxon>Pseudomonadati</taxon>
        <taxon>Pseudomonadota</taxon>
        <taxon>Betaproteobacteria</taxon>
        <taxon>Burkholderiales</taxon>
        <taxon>Oxalobacteraceae</taxon>
        <taxon>Herbaspirillum</taxon>
    </lineage>
</organism>
<dbReference type="EMBL" id="JAQQFM010000003">
    <property type="protein sequence ID" value="MFL9923873.1"/>
    <property type="molecule type" value="Genomic_DNA"/>
</dbReference>
<keyword evidence="1" id="KW-0472">Membrane</keyword>
<feature type="signal peptide" evidence="2">
    <location>
        <begin position="1"/>
        <end position="19"/>
    </location>
</feature>
<name>A0ABW9A5A9_9BURK</name>
<keyword evidence="2" id="KW-0732">Signal</keyword>
<proteinExistence type="predicted"/>
<evidence type="ECO:0000313" key="3">
    <source>
        <dbReference type="EMBL" id="MFL9923873.1"/>
    </source>
</evidence>
<protein>
    <submittedName>
        <fullName evidence="3">Penicillin-binding protein activator</fullName>
    </submittedName>
</protein>
<accession>A0ABW9A5A9</accession>
<evidence type="ECO:0000256" key="2">
    <source>
        <dbReference type="SAM" id="SignalP"/>
    </source>
</evidence>
<dbReference type="Gene3D" id="3.40.50.2300">
    <property type="match status" value="2"/>
</dbReference>
<evidence type="ECO:0000256" key="1">
    <source>
        <dbReference type="ARBA" id="ARBA00023136"/>
    </source>
</evidence>
<gene>
    <name evidence="3" type="ORF">PQR62_06350</name>
</gene>
<dbReference type="Proteomes" id="UP001629246">
    <property type="component" value="Unassembled WGS sequence"/>
</dbReference>
<dbReference type="SUPFAM" id="SSF53822">
    <property type="entry name" value="Periplasmic binding protein-like I"/>
    <property type="match status" value="1"/>
</dbReference>
<evidence type="ECO:0000313" key="4">
    <source>
        <dbReference type="Proteomes" id="UP001629246"/>
    </source>
</evidence>
<dbReference type="PANTHER" id="PTHR38038">
    <property type="entry name" value="PENICILLIN-BINDING PROTEIN ACTIVATOR LPOA"/>
    <property type="match status" value="1"/>
</dbReference>
<reference evidence="3 4" key="1">
    <citation type="journal article" date="2024" name="Chem. Sci.">
        <title>Discovery of megapolipeptins by genome mining of a Burkholderiales bacteria collection.</title>
        <authorList>
            <person name="Paulo B.S."/>
            <person name="Recchia M.J.J."/>
            <person name="Lee S."/>
            <person name="Fergusson C.H."/>
            <person name="Romanowski S.B."/>
            <person name="Hernandez A."/>
            <person name="Krull N."/>
            <person name="Liu D.Y."/>
            <person name="Cavanagh H."/>
            <person name="Bos A."/>
            <person name="Gray C.A."/>
            <person name="Murphy B.T."/>
            <person name="Linington R.G."/>
            <person name="Eustaquio A.S."/>
        </authorList>
    </citation>
    <scope>NUCLEOTIDE SEQUENCE [LARGE SCALE GENOMIC DNA]</scope>
    <source>
        <strain evidence="3 4">RL21-008-BIB-A</strain>
    </source>
</reference>
<dbReference type="InterPro" id="IPR007443">
    <property type="entry name" value="LpoA"/>
</dbReference>
<keyword evidence="4" id="KW-1185">Reference proteome</keyword>
<sequence length="381" mass="40301">MSLAALAGGLSGLCAPASANTIGTDSVPANDEAAAPAVAQVRMVLLVPSRSGVFGSAADAVRTGFLTAYSRQKENITLAVVETGDSAAEMQKAYNEASGKYDILVGPLSRSAVTAIAQSGQVQKPTVALAQPDLAVESEAQLPPQMLAAGLSLEDEARQVANWVELEKAPGKIFAISTGVAWQKRAARAFSARGRQLGMQTDSLELNAAGNVLNAAGLAQLGRRIEQEKPALIFAALDASQTLQLRSAIGTEIPIYGTSQLNPFTLNRQNPNDKMPELDGVKLIDIPWLLQAEHPAVQAYPRTVINDNERPNPDLERLYALGIDAYRIAREIAAQRSGFDLDGVTGQLSVNIAAGGSTFFQRKETQAVYQDGVAVPIANQR</sequence>
<dbReference type="Pfam" id="PF04348">
    <property type="entry name" value="LppC"/>
    <property type="match status" value="1"/>
</dbReference>
<comment type="caution">
    <text evidence="3">The sequence shown here is derived from an EMBL/GenBank/DDBJ whole genome shotgun (WGS) entry which is preliminary data.</text>
</comment>
<dbReference type="RefSeq" id="WP_408155942.1">
    <property type="nucleotide sequence ID" value="NZ_JAQQFM010000003.1"/>
</dbReference>